<protein>
    <submittedName>
        <fullName evidence="2">Similar to lipopolysaccharide biosynthesis RfbU-related protein</fullName>
    </submittedName>
</protein>
<dbReference type="Pfam" id="PF13692">
    <property type="entry name" value="Glyco_trans_1_4"/>
    <property type="match status" value="1"/>
</dbReference>
<dbReference type="STRING" id="76114.ebA5879"/>
<feature type="domain" description="Glycosyltransferase subfamily 4-like N-terminal" evidence="1">
    <location>
        <begin position="20"/>
        <end position="181"/>
    </location>
</feature>
<accession>Q5NZP4</accession>
<dbReference type="PANTHER" id="PTHR12526:SF630">
    <property type="entry name" value="GLYCOSYLTRANSFERASE"/>
    <property type="match status" value="1"/>
</dbReference>
<proteinExistence type="predicted"/>
<gene>
    <name evidence="2" type="ORF">ebA5879</name>
</gene>
<keyword evidence="3" id="KW-1185">Reference proteome</keyword>
<dbReference type="GO" id="GO:0016757">
    <property type="term" value="F:glycosyltransferase activity"/>
    <property type="evidence" value="ECO:0007669"/>
    <property type="project" value="UniProtKB-ARBA"/>
</dbReference>
<organism evidence="2 3">
    <name type="scientific">Aromatoleum aromaticum (strain DSM 19018 / LMG 30748 / EbN1)</name>
    <name type="common">Azoarcus sp. (strain EbN1)</name>
    <dbReference type="NCBI Taxonomy" id="76114"/>
    <lineage>
        <taxon>Bacteria</taxon>
        <taxon>Pseudomonadati</taxon>
        <taxon>Pseudomonadota</taxon>
        <taxon>Betaproteobacteria</taxon>
        <taxon>Rhodocyclales</taxon>
        <taxon>Rhodocyclaceae</taxon>
        <taxon>Aromatoleum</taxon>
    </lineage>
</organism>
<dbReference type="HOGENOM" id="CLU_009583_42_0_4"/>
<evidence type="ECO:0000259" key="1">
    <source>
        <dbReference type="Pfam" id="PF13579"/>
    </source>
</evidence>
<dbReference type="Gene3D" id="3.40.50.2000">
    <property type="entry name" value="Glycogen Phosphorylase B"/>
    <property type="match status" value="2"/>
</dbReference>
<dbReference type="eggNOG" id="COG0438">
    <property type="taxonomic scope" value="Bacteria"/>
</dbReference>
<dbReference type="Pfam" id="PF13579">
    <property type="entry name" value="Glyco_trans_4_4"/>
    <property type="match status" value="1"/>
</dbReference>
<dbReference type="Proteomes" id="UP000006552">
    <property type="component" value="Chromosome"/>
</dbReference>
<evidence type="ECO:0000313" key="2">
    <source>
        <dbReference type="EMBL" id="CAI09470.1"/>
    </source>
</evidence>
<dbReference type="PANTHER" id="PTHR12526">
    <property type="entry name" value="GLYCOSYLTRANSFERASE"/>
    <property type="match status" value="1"/>
</dbReference>
<dbReference type="InterPro" id="IPR028098">
    <property type="entry name" value="Glyco_trans_4-like_N"/>
</dbReference>
<dbReference type="SUPFAM" id="SSF53756">
    <property type="entry name" value="UDP-Glycosyltransferase/glycogen phosphorylase"/>
    <property type="match status" value="1"/>
</dbReference>
<sequence>MLIVYVGPFSFPSSSANSLRVRGMAEALILAGHQVHICPGITETGATNDQPLPDGIDVNRVDEYSFGTFSAAPKGLRGLFLGDNTVRWLESLPYKPDAVILYGTHLGYLSRLLGYCRQQNIRLLLDIVEWYDPRHLPGGFLGPVSICHEYSMRYLARKADGIFVISRYLEEHFDLQGCRTLRVPPMFSGASARPEQFRTSNHILNLCYVGSPGKKEDFDTLFCGLQLARDAGAKFCVHVVGLTEQEFIASYPTVDLSILSRTGSVQFYGRLQNVFAKQVVASCDFMILLRRDLRFSRAGFPSKVAESLCLGTPVMANLSSNLADYLTHGQNSLVIDSLEPLALSKCILRAASMNDNELASMHRHASISANTYFTPRSHSEAMSAFASRVF</sequence>
<dbReference type="KEGG" id="eba:ebA5879"/>
<dbReference type="AlphaFoldDB" id="Q5NZP4"/>
<name>Q5NZP4_AROAE</name>
<evidence type="ECO:0000313" key="3">
    <source>
        <dbReference type="Proteomes" id="UP000006552"/>
    </source>
</evidence>
<reference evidence="2 3" key="1">
    <citation type="journal article" date="2005" name="Arch. Microbiol.">
        <title>The genome sequence of an anaerobic aromatic-degrading denitrifying bacterium, strain EbN1.</title>
        <authorList>
            <person name="Rabus R."/>
            <person name="Kube M."/>
            <person name="Heider J."/>
            <person name="Beck A."/>
            <person name="Heitmann K."/>
            <person name="Widdel F."/>
            <person name="Reinhardt R."/>
        </authorList>
    </citation>
    <scope>NUCLEOTIDE SEQUENCE [LARGE SCALE GENOMIC DNA]</scope>
    <source>
        <strain evidence="2 3">EbN1</strain>
    </source>
</reference>
<dbReference type="EMBL" id="CR555306">
    <property type="protein sequence ID" value="CAI09470.1"/>
    <property type="molecule type" value="Genomic_DNA"/>
</dbReference>